<feature type="transmembrane region" description="Helical" evidence="10">
    <location>
        <begin position="282"/>
        <end position="308"/>
    </location>
</feature>
<dbReference type="Proteomes" id="UP000178930">
    <property type="component" value="Unassembled WGS sequence"/>
</dbReference>
<keyword evidence="4" id="KW-0997">Cell inner membrane</keyword>
<dbReference type="PANTHER" id="PTHR30081:SF8">
    <property type="entry name" value="PROTEIN TRANSLOCASE SUBUNIT SECF"/>
    <property type="match status" value="1"/>
</dbReference>
<gene>
    <name evidence="10" type="primary">secF</name>
    <name evidence="12" type="ORF">A2729_02595</name>
</gene>
<dbReference type="STRING" id="1797532.A2729_02595"/>
<dbReference type="InterPro" id="IPR022646">
    <property type="entry name" value="SecD/SecF_CS"/>
</dbReference>
<evidence type="ECO:0000256" key="8">
    <source>
        <dbReference type="ARBA" id="ARBA00023010"/>
    </source>
</evidence>
<evidence type="ECO:0000256" key="5">
    <source>
        <dbReference type="ARBA" id="ARBA00022692"/>
    </source>
</evidence>
<feature type="domain" description="SSD" evidence="11">
    <location>
        <begin position="143"/>
        <end position="307"/>
    </location>
</feature>
<comment type="subcellular location">
    <subcellularLocation>
        <location evidence="1 10">Cell membrane</location>
        <topology evidence="1 10">Multi-pass membrane protein</topology>
    </subcellularLocation>
</comment>
<keyword evidence="7 10" id="KW-1133">Transmembrane helix</keyword>
<evidence type="ECO:0000256" key="10">
    <source>
        <dbReference type="HAMAP-Rule" id="MF_01464"/>
    </source>
</evidence>
<evidence type="ECO:0000256" key="3">
    <source>
        <dbReference type="ARBA" id="ARBA00022475"/>
    </source>
</evidence>
<sequence>MISIINTRKIWFTLSGSLVLISIISFFIWGLNLGIDFTGGSLLEVEFMVMRPNQSDVNQALAELNLGNIVSQPVGEKGMIIRFKDVNEEIHQKILQTLKEKFKPSDALNLPEGQGINFEIKIIEEKRFDSIGPVIGQELKNKTIWAIIIVLIAIVIYIAWAFRKVSKPVASWKYGLIAVLALFHDITITVGVFVILGKFYNLEANAPFVAALLTVLGYSVNDTIVVFDRIRENLIKHLGEDFDKIVDQSINEVIVRSINTSFTVLLALLALLLFGGATIRDFILALIVGISVGTYSSIFLASPLLVIWEKFKTK</sequence>
<dbReference type="InterPro" id="IPR048634">
    <property type="entry name" value="SecD_SecF_C"/>
</dbReference>
<dbReference type="GO" id="GO:0015450">
    <property type="term" value="F:protein-transporting ATPase activity"/>
    <property type="evidence" value="ECO:0007669"/>
    <property type="project" value="InterPro"/>
</dbReference>
<evidence type="ECO:0000256" key="7">
    <source>
        <dbReference type="ARBA" id="ARBA00022989"/>
    </source>
</evidence>
<proteinExistence type="inferred from homology"/>
<feature type="transmembrane region" description="Helical" evidence="10">
    <location>
        <begin position="174"/>
        <end position="196"/>
    </location>
</feature>
<keyword evidence="3 10" id="KW-1003">Cell membrane</keyword>
<dbReference type="PRINTS" id="PR01755">
    <property type="entry name" value="SECFTRNLCASE"/>
</dbReference>
<dbReference type="PANTHER" id="PTHR30081">
    <property type="entry name" value="PROTEIN-EXPORT MEMBRANE PROTEIN SEC"/>
    <property type="match status" value="1"/>
</dbReference>
<dbReference type="GO" id="GO:0065002">
    <property type="term" value="P:intracellular protein transmembrane transport"/>
    <property type="evidence" value="ECO:0007669"/>
    <property type="project" value="UniProtKB-UniRule"/>
</dbReference>
<dbReference type="NCBIfam" id="TIGR00966">
    <property type="entry name" value="transloc_SecF"/>
    <property type="match status" value="1"/>
</dbReference>
<keyword evidence="8 10" id="KW-0811">Translocation</keyword>
<organism evidence="12 13">
    <name type="scientific">Candidatus Buchananbacteria bacterium RIFCSPHIGHO2_01_FULL_39_14</name>
    <dbReference type="NCBI Taxonomy" id="1797532"/>
    <lineage>
        <taxon>Bacteria</taxon>
        <taxon>Candidatus Buchananiibacteriota</taxon>
    </lineage>
</organism>
<feature type="transmembrane region" description="Helical" evidence="10">
    <location>
        <begin position="12"/>
        <end position="31"/>
    </location>
</feature>
<dbReference type="Pfam" id="PF02355">
    <property type="entry name" value="SecD_SecF_C"/>
    <property type="match status" value="1"/>
</dbReference>
<keyword evidence="9 10" id="KW-0472">Membrane</keyword>
<reference evidence="12 13" key="1">
    <citation type="journal article" date="2016" name="Nat. Commun.">
        <title>Thousands of microbial genomes shed light on interconnected biogeochemical processes in an aquifer system.</title>
        <authorList>
            <person name="Anantharaman K."/>
            <person name="Brown C.T."/>
            <person name="Hug L.A."/>
            <person name="Sharon I."/>
            <person name="Castelle C.J."/>
            <person name="Probst A.J."/>
            <person name="Thomas B.C."/>
            <person name="Singh A."/>
            <person name="Wilkins M.J."/>
            <person name="Karaoz U."/>
            <person name="Brodie E.L."/>
            <person name="Williams K.H."/>
            <person name="Hubbard S.S."/>
            <person name="Banfield J.F."/>
        </authorList>
    </citation>
    <scope>NUCLEOTIDE SEQUENCE [LARGE SCALE GENOMIC DNA]</scope>
</reference>
<dbReference type="GO" id="GO:0006605">
    <property type="term" value="P:protein targeting"/>
    <property type="evidence" value="ECO:0007669"/>
    <property type="project" value="UniProtKB-UniRule"/>
</dbReference>
<dbReference type="Pfam" id="PF07549">
    <property type="entry name" value="Sec_GG"/>
    <property type="match status" value="1"/>
</dbReference>
<dbReference type="Gene3D" id="1.20.1640.10">
    <property type="entry name" value="Multidrug efflux transporter AcrB transmembrane domain"/>
    <property type="match status" value="1"/>
</dbReference>
<dbReference type="EMBL" id="MHIB01000048">
    <property type="protein sequence ID" value="OGY42924.1"/>
    <property type="molecule type" value="Genomic_DNA"/>
</dbReference>
<evidence type="ECO:0000313" key="13">
    <source>
        <dbReference type="Proteomes" id="UP000178930"/>
    </source>
</evidence>
<dbReference type="GO" id="GO:0043952">
    <property type="term" value="P:protein transport by the Sec complex"/>
    <property type="evidence" value="ECO:0007669"/>
    <property type="project" value="UniProtKB-UniRule"/>
</dbReference>
<evidence type="ECO:0000256" key="1">
    <source>
        <dbReference type="ARBA" id="ARBA00004651"/>
    </source>
</evidence>
<keyword evidence="5 10" id="KW-0812">Transmembrane</keyword>
<dbReference type="AlphaFoldDB" id="A0A1G1XSJ4"/>
<comment type="subunit">
    <text evidence="10">Forms a complex with SecD. Part of the essential Sec protein translocation apparatus which comprises SecA, SecYEG and auxiliary proteins SecDF. Other proteins may also be involved.</text>
</comment>
<accession>A0A1G1XSJ4</accession>
<dbReference type="InterPro" id="IPR000731">
    <property type="entry name" value="SSD"/>
</dbReference>
<dbReference type="InterPro" id="IPR022813">
    <property type="entry name" value="SecD/SecF_arch_bac"/>
</dbReference>
<dbReference type="NCBIfam" id="TIGR00916">
    <property type="entry name" value="2A0604s01"/>
    <property type="match status" value="1"/>
</dbReference>
<evidence type="ECO:0000256" key="2">
    <source>
        <dbReference type="ARBA" id="ARBA00022448"/>
    </source>
</evidence>
<feature type="transmembrane region" description="Helical" evidence="10">
    <location>
        <begin position="253"/>
        <end position="276"/>
    </location>
</feature>
<protein>
    <recommendedName>
        <fullName evidence="10">Protein-export membrane protein SecF</fullName>
    </recommendedName>
</protein>
<feature type="transmembrane region" description="Helical" evidence="10">
    <location>
        <begin position="143"/>
        <end position="162"/>
    </location>
</feature>
<dbReference type="GO" id="GO:0005886">
    <property type="term" value="C:plasma membrane"/>
    <property type="evidence" value="ECO:0007669"/>
    <property type="project" value="UniProtKB-SubCell"/>
</dbReference>
<keyword evidence="2 10" id="KW-0813">Transport</keyword>
<comment type="similarity">
    <text evidence="10">Belongs to the SecD/SecF family. SecF subfamily.</text>
</comment>
<evidence type="ECO:0000256" key="4">
    <source>
        <dbReference type="ARBA" id="ARBA00022519"/>
    </source>
</evidence>
<dbReference type="InterPro" id="IPR005665">
    <property type="entry name" value="SecF_bac"/>
</dbReference>
<comment type="function">
    <text evidence="10">Part of the Sec protein translocase complex. Interacts with the SecYEG preprotein conducting channel. SecDF uses the proton motive force (PMF) to complete protein translocation after the ATP-dependent function of SecA.</text>
</comment>
<dbReference type="SUPFAM" id="SSF82866">
    <property type="entry name" value="Multidrug efflux transporter AcrB transmembrane domain"/>
    <property type="match status" value="1"/>
</dbReference>
<name>A0A1G1XSJ4_9BACT</name>
<feature type="transmembrane region" description="Helical" evidence="10">
    <location>
        <begin position="208"/>
        <end position="227"/>
    </location>
</feature>
<dbReference type="PROSITE" id="PS50156">
    <property type="entry name" value="SSD"/>
    <property type="match status" value="1"/>
</dbReference>
<dbReference type="InterPro" id="IPR055344">
    <property type="entry name" value="SecD_SecF_C_bact"/>
</dbReference>
<dbReference type="HAMAP" id="MF_01464_B">
    <property type="entry name" value="SecF_B"/>
    <property type="match status" value="1"/>
</dbReference>
<evidence type="ECO:0000313" key="12">
    <source>
        <dbReference type="EMBL" id="OGY42924.1"/>
    </source>
</evidence>
<evidence type="ECO:0000256" key="6">
    <source>
        <dbReference type="ARBA" id="ARBA00022927"/>
    </source>
</evidence>
<keyword evidence="6 10" id="KW-0653">Protein transport</keyword>
<comment type="caution">
    <text evidence="12">The sequence shown here is derived from an EMBL/GenBank/DDBJ whole genome shotgun (WGS) entry which is preliminary data.</text>
</comment>
<dbReference type="InterPro" id="IPR022645">
    <property type="entry name" value="SecD/SecF_bac"/>
</dbReference>
<evidence type="ECO:0000259" key="11">
    <source>
        <dbReference type="PROSITE" id="PS50156"/>
    </source>
</evidence>
<evidence type="ECO:0000256" key="9">
    <source>
        <dbReference type="ARBA" id="ARBA00023136"/>
    </source>
</evidence>